<reference evidence="1" key="1">
    <citation type="journal article" date="2014" name="Int. J. Syst. Evol. Microbiol.">
        <title>Complete genome sequence of Corynebacterium casei LMG S-19264T (=DSM 44701T), isolated from a smear-ripened cheese.</title>
        <authorList>
            <consortium name="US DOE Joint Genome Institute (JGI-PGF)"/>
            <person name="Walter F."/>
            <person name="Albersmeier A."/>
            <person name="Kalinowski J."/>
            <person name="Ruckert C."/>
        </authorList>
    </citation>
    <scope>NUCLEOTIDE SEQUENCE</scope>
    <source>
        <strain evidence="1">CGMCC 1.12187</strain>
    </source>
</reference>
<dbReference type="Proteomes" id="UP000638848">
    <property type="component" value="Unassembled WGS sequence"/>
</dbReference>
<protein>
    <recommendedName>
        <fullName evidence="3">Transcription factor zinc-finger domain-containing protein</fullName>
    </recommendedName>
</protein>
<name>A0A917GET1_9MICC</name>
<accession>A0A917GET1</accession>
<evidence type="ECO:0000313" key="2">
    <source>
        <dbReference type="Proteomes" id="UP000638848"/>
    </source>
</evidence>
<proteinExistence type="predicted"/>
<evidence type="ECO:0000313" key="1">
    <source>
        <dbReference type="EMBL" id="GGG42771.1"/>
    </source>
</evidence>
<organism evidence="1 2">
    <name type="scientific">Kocuria dechangensis</name>
    <dbReference type="NCBI Taxonomy" id="1176249"/>
    <lineage>
        <taxon>Bacteria</taxon>
        <taxon>Bacillati</taxon>
        <taxon>Actinomycetota</taxon>
        <taxon>Actinomycetes</taxon>
        <taxon>Micrococcales</taxon>
        <taxon>Micrococcaceae</taxon>
        <taxon>Kocuria</taxon>
    </lineage>
</organism>
<reference evidence="1" key="2">
    <citation type="submission" date="2020-09" db="EMBL/GenBank/DDBJ databases">
        <authorList>
            <person name="Sun Q."/>
            <person name="Zhou Y."/>
        </authorList>
    </citation>
    <scope>NUCLEOTIDE SEQUENCE</scope>
    <source>
        <strain evidence="1">CGMCC 1.12187</strain>
    </source>
</reference>
<keyword evidence="2" id="KW-1185">Reference proteome</keyword>
<gene>
    <name evidence="1" type="ORF">GCM10011374_01470</name>
</gene>
<dbReference type="AlphaFoldDB" id="A0A917GET1"/>
<evidence type="ECO:0008006" key="3">
    <source>
        <dbReference type="Google" id="ProtNLM"/>
    </source>
</evidence>
<dbReference type="EMBL" id="BMEQ01000001">
    <property type="protein sequence ID" value="GGG42771.1"/>
    <property type="molecule type" value="Genomic_DNA"/>
</dbReference>
<dbReference type="RefSeq" id="WP_188533921.1">
    <property type="nucleotide sequence ID" value="NZ_BMEQ01000001.1"/>
</dbReference>
<comment type="caution">
    <text evidence="1">The sequence shown here is derived from an EMBL/GenBank/DDBJ whole genome shotgun (WGS) entry which is preliminary data.</text>
</comment>
<sequence length="70" mass="7615">MNPDECPMCDAGVIARYRVNATGESIQVCDECDSVWEETDELPGPATATVEQFLTVRGLPLLWSQLSALA</sequence>